<feature type="transmembrane region" description="Helical" evidence="7">
    <location>
        <begin position="44"/>
        <end position="65"/>
    </location>
</feature>
<reference evidence="8 9" key="1">
    <citation type="submission" date="2015-11" db="EMBL/GenBank/DDBJ databases">
        <title>Genomic analysis of 38 Legionella species identifies large and diverse effector repertoires.</title>
        <authorList>
            <person name="Burstein D."/>
            <person name="Amaro F."/>
            <person name="Zusman T."/>
            <person name="Lifshitz Z."/>
            <person name="Cohen O."/>
            <person name="Gilbert J.A."/>
            <person name="Pupko T."/>
            <person name="Shuman H.A."/>
            <person name="Segal G."/>
        </authorList>
    </citation>
    <scope>NUCLEOTIDE SEQUENCE [LARGE SCALE GENOMIC DNA]</scope>
    <source>
        <strain evidence="8 9">ATCC 49504</strain>
    </source>
</reference>
<evidence type="ECO:0000256" key="7">
    <source>
        <dbReference type="SAM" id="Phobius"/>
    </source>
</evidence>
<sequence>MPLKRFLSGPYAFQGLLLVSLVGGGLSGGYFPEVVPYLKPLADIFLNLLLSAIVPLVFFSVASATARAAGSGSLSRILCQAALVFLITGTLAALWSLIAVMMFPPAKGVSLTLPVAVNHVHPDISTHIASLFTVPDFGQLFSHQHMLALMVFSLLTGLACAKSSPDNPFLRFLTGGEQVFLRMFSLIMWLAPIGFFAWFALLISTLGPKFAGVYLQIGLVCYTVCLLWFAGFYSLCAFIAGGRSTLARFWKFIPLPALTALATCSSAASLPANLLASQSMGVPPVVAETVIPLGTMLHKQGSIIGAMFKIAFLFGVFQLDFSGATVVLTAIGVSFLTGSVMGAIPGGGMLGELFILTVYGFPPESLIAVAAISLLIDPVATLLNVTGNTASTLLIARRSANKP</sequence>
<evidence type="ECO:0000313" key="9">
    <source>
        <dbReference type="Proteomes" id="UP000054785"/>
    </source>
</evidence>
<gene>
    <name evidence="8" type="ORF">Lgee_0274</name>
</gene>
<dbReference type="AlphaFoldDB" id="A0A0W0U8C7"/>
<dbReference type="PANTHER" id="PTHR42865:SF7">
    <property type="entry name" value="PROTON_GLUTAMATE-ASPARTATE SYMPORTER"/>
    <property type="match status" value="1"/>
</dbReference>
<comment type="caution">
    <text evidence="8">The sequence shown here is derived from an EMBL/GenBank/DDBJ whole genome shotgun (WGS) entry which is preliminary data.</text>
</comment>
<dbReference type="Proteomes" id="UP000054785">
    <property type="component" value="Unassembled WGS sequence"/>
</dbReference>
<dbReference type="EMBL" id="LNYC01000005">
    <property type="protein sequence ID" value="KTD04244.1"/>
    <property type="molecule type" value="Genomic_DNA"/>
</dbReference>
<dbReference type="PANTHER" id="PTHR42865">
    <property type="entry name" value="PROTON/GLUTAMATE-ASPARTATE SYMPORTER"/>
    <property type="match status" value="1"/>
</dbReference>
<feature type="transmembrane region" description="Helical" evidence="7">
    <location>
        <begin position="179"/>
        <end position="201"/>
    </location>
</feature>
<keyword evidence="5 7" id="KW-1133">Transmembrane helix</keyword>
<dbReference type="STRING" id="45065.Lgee_0274"/>
<feature type="transmembrane region" description="Helical" evidence="7">
    <location>
        <begin position="296"/>
        <end position="317"/>
    </location>
</feature>
<feature type="transmembrane region" description="Helical" evidence="7">
    <location>
        <begin position="77"/>
        <end position="103"/>
    </location>
</feature>
<keyword evidence="3" id="KW-1003">Cell membrane</keyword>
<dbReference type="InterPro" id="IPR001991">
    <property type="entry name" value="Na-dicarboxylate_symporter"/>
</dbReference>
<feature type="transmembrane region" description="Helical" evidence="7">
    <location>
        <begin position="324"/>
        <end position="346"/>
    </location>
</feature>
<dbReference type="PRINTS" id="PR00173">
    <property type="entry name" value="EDTRNSPORT"/>
</dbReference>
<dbReference type="Gene3D" id="1.10.3860.10">
    <property type="entry name" value="Sodium:dicarboxylate symporter"/>
    <property type="match status" value="1"/>
</dbReference>
<comment type="subcellular location">
    <subcellularLocation>
        <location evidence="1">Cell membrane</location>
        <topology evidence="1">Multi-pass membrane protein</topology>
    </subcellularLocation>
</comment>
<dbReference type="GO" id="GO:0015293">
    <property type="term" value="F:symporter activity"/>
    <property type="evidence" value="ECO:0007669"/>
    <property type="project" value="UniProtKB-KW"/>
</dbReference>
<evidence type="ECO:0000256" key="3">
    <source>
        <dbReference type="ARBA" id="ARBA00022475"/>
    </source>
</evidence>
<keyword evidence="9" id="KW-1185">Reference proteome</keyword>
<dbReference type="GO" id="GO:0005886">
    <property type="term" value="C:plasma membrane"/>
    <property type="evidence" value="ECO:0007669"/>
    <property type="project" value="UniProtKB-SubCell"/>
</dbReference>
<dbReference type="InterPro" id="IPR036458">
    <property type="entry name" value="Na:dicarbo_symporter_sf"/>
</dbReference>
<dbReference type="GO" id="GO:0006835">
    <property type="term" value="P:dicarboxylic acid transport"/>
    <property type="evidence" value="ECO:0007669"/>
    <property type="project" value="TreeGrafter"/>
</dbReference>
<protein>
    <submittedName>
        <fullName evidence="8">Sodium:dicarboxylate symporter protein</fullName>
    </submittedName>
</protein>
<dbReference type="SUPFAM" id="SSF118215">
    <property type="entry name" value="Proton glutamate symport protein"/>
    <property type="match status" value="1"/>
</dbReference>
<dbReference type="PATRIC" id="fig|45065.4.peg.290"/>
<dbReference type="Pfam" id="PF00375">
    <property type="entry name" value="SDF"/>
    <property type="match status" value="1"/>
</dbReference>
<proteinExistence type="predicted"/>
<keyword evidence="4 7" id="KW-0812">Transmembrane</keyword>
<evidence type="ECO:0000256" key="6">
    <source>
        <dbReference type="ARBA" id="ARBA00023136"/>
    </source>
</evidence>
<evidence type="ECO:0000256" key="2">
    <source>
        <dbReference type="ARBA" id="ARBA00022448"/>
    </source>
</evidence>
<feature type="transmembrane region" description="Helical" evidence="7">
    <location>
        <begin position="12"/>
        <end position="32"/>
    </location>
</feature>
<keyword evidence="6 7" id="KW-0472">Membrane</keyword>
<evidence type="ECO:0000256" key="1">
    <source>
        <dbReference type="ARBA" id="ARBA00004651"/>
    </source>
</evidence>
<dbReference type="RefSeq" id="WP_028387062.1">
    <property type="nucleotide sequence ID" value="NZ_CAAAHN010000001.1"/>
</dbReference>
<name>A0A0W0U8C7_9GAMM</name>
<organism evidence="8 9">
    <name type="scientific">Legionella geestiana</name>
    <dbReference type="NCBI Taxonomy" id="45065"/>
    <lineage>
        <taxon>Bacteria</taxon>
        <taxon>Pseudomonadati</taxon>
        <taxon>Pseudomonadota</taxon>
        <taxon>Gammaproteobacteria</taxon>
        <taxon>Legionellales</taxon>
        <taxon>Legionellaceae</taxon>
        <taxon>Legionella</taxon>
    </lineage>
</organism>
<feature type="transmembrane region" description="Helical" evidence="7">
    <location>
        <begin position="140"/>
        <end position="159"/>
    </location>
</feature>
<keyword evidence="2" id="KW-0813">Transport</keyword>
<feature type="transmembrane region" description="Helical" evidence="7">
    <location>
        <begin position="366"/>
        <end position="396"/>
    </location>
</feature>
<accession>A0A0W0U8C7</accession>
<feature type="transmembrane region" description="Helical" evidence="7">
    <location>
        <begin position="213"/>
        <end position="240"/>
    </location>
</feature>
<evidence type="ECO:0000256" key="5">
    <source>
        <dbReference type="ARBA" id="ARBA00022989"/>
    </source>
</evidence>
<feature type="transmembrane region" description="Helical" evidence="7">
    <location>
        <begin position="252"/>
        <end position="276"/>
    </location>
</feature>
<evidence type="ECO:0000256" key="4">
    <source>
        <dbReference type="ARBA" id="ARBA00022692"/>
    </source>
</evidence>
<evidence type="ECO:0000313" key="8">
    <source>
        <dbReference type="EMBL" id="KTD04244.1"/>
    </source>
</evidence>